<name>A0A1S8CVC0_9GAMM</name>
<organism evidence="3 4">
    <name type="scientific">Alkanindiges hydrocarboniclasticus</name>
    <dbReference type="NCBI Taxonomy" id="1907941"/>
    <lineage>
        <taxon>Bacteria</taxon>
        <taxon>Pseudomonadati</taxon>
        <taxon>Pseudomonadota</taxon>
        <taxon>Gammaproteobacteria</taxon>
        <taxon>Moraxellales</taxon>
        <taxon>Moraxellaceae</taxon>
        <taxon>Alkanindiges</taxon>
    </lineage>
</organism>
<dbReference type="PANTHER" id="PTHR12526">
    <property type="entry name" value="GLYCOSYLTRANSFERASE"/>
    <property type="match status" value="1"/>
</dbReference>
<dbReference type="RefSeq" id="WP_076878385.1">
    <property type="nucleotide sequence ID" value="NZ_MLCN01000023.1"/>
</dbReference>
<dbReference type="InterPro" id="IPR028098">
    <property type="entry name" value="Glyco_trans_4-like_N"/>
</dbReference>
<feature type="domain" description="Glycosyl transferase family 1" evidence="1">
    <location>
        <begin position="168"/>
        <end position="313"/>
    </location>
</feature>
<protein>
    <submittedName>
        <fullName evidence="3">Glycosyl transferase</fullName>
    </submittedName>
</protein>
<dbReference type="Pfam" id="PF00534">
    <property type="entry name" value="Glycos_transf_1"/>
    <property type="match status" value="1"/>
</dbReference>
<sequence length="347" mass="37965">MSNTALQAKARITLVMAGDEEGGLEKHVVELSNGLADRGYAVSVIAHAKYQERLSQAIQFLEVDLTKSRRNPLVLWQLYQAIKTSQPDVLHIQANKAVAMVAPLRKWLNIPAVATLHNKKNKLKAFMQFDRIIAVSQQVAAQFEQQKNVRVVLNGVAIDTPQSGFTKPEKSSQTIQALAIGRLVTAKGFDLLVEAWQGIDATLKIVGDGPDYQALQAKIQTLGLESQITLLGFRQDITALLTQSDVFIISSRNEGGPYTLAEALLTKTPVLSTDVGMVAEVLPQALICEADNITALHELLATYLSDMTTLNSLTQPVYQFAQDHLSFNAMLDKTIAVYQELGLSGLK</sequence>
<dbReference type="InterPro" id="IPR001296">
    <property type="entry name" value="Glyco_trans_1"/>
</dbReference>
<dbReference type="EMBL" id="MLCN01000023">
    <property type="protein sequence ID" value="ONG39594.1"/>
    <property type="molecule type" value="Genomic_DNA"/>
</dbReference>
<keyword evidence="4" id="KW-1185">Reference proteome</keyword>
<evidence type="ECO:0000259" key="1">
    <source>
        <dbReference type="Pfam" id="PF00534"/>
    </source>
</evidence>
<dbReference type="STRING" id="1907941.BKE30_09610"/>
<comment type="caution">
    <text evidence="3">The sequence shown here is derived from an EMBL/GenBank/DDBJ whole genome shotgun (WGS) entry which is preliminary data.</text>
</comment>
<dbReference type="Pfam" id="PF13439">
    <property type="entry name" value="Glyco_transf_4"/>
    <property type="match status" value="1"/>
</dbReference>
<dbReference type="GO" id="GO:1901135">
    <property type="term" value="P:carbohydrate derivative metabolic process"/>
    <property type="evidence" value="ECO:0007669"/>
    <property type="project" value="UniProtKB-ARBA"/>
</dbReference>
<keyword evidence="3" id="KW-0808">Transferase</keyword>
<evidence type="ECO:0000259" key="2">
    <source>
        <dbReference type="Pfam" id="PF13439"/>
    </source>
</evidence>
<reference evidence="3 4" key="1">
    <citation type="submission" date="2016-10" db="EMBL/GenBank/DDBJ databases">
        <title>Draft Genome sequence of Alkanindiges sp. strain H1.</title>
        <authorList>
            <person name="Subhash Y."/>
            <person name="Lee S."/>
        </authorList>
    </citation>
    <scope>NUCLEOTIDE SEQUENCE [LARGE SCALE GENOMIC DNA]</scope>
    <source>
        <strain evidence="3 4">H1</strain>
    </source>
</reference>
<dbReference type="GO" id="GO:0016757">
    <property type="term" value="F:glycosyltransferase activity"/>
    <property type="evidence" value="ECO:0007669"/>
    <property type="project" value="InterPro"/>
</dbReference>
<dbReference type="OrthoDB" id="9795746at2"/>
<dbReference type="Proteomes" id="UP000192132">
    <property type="component" value="Unassembled WGS sequence"/>
</dbReference>
<feature type="domain" description="Glycosyltransferase subfamily 4-like N-terminal" evidence="2">
    <location>
        <begin position="22"/>
        <end position="159"/>
    </location>
</feature>
<accession>A0A1S8CVC0</accession>
<gene>
    <name evidence="3" type="ORF">BKE30_09610</name>
</gene>
<dbReference type="AlphaFoldDB" id="A0A1S8CVC0"/>
<evidence type="ECO:0000313" key="4">
    <source>
        <dbReference type="Proteomes" id="UP000192132"/>
    </source>
</evidence>
<proteinExistence type="predicted"/>
<dbReference type="CDD" id="cd03811">
    <property type="entry name" value="GT4_GT28_WabH-like"/>
    <property type="match status" value="1"/>
</dbReference>
<dbReference type="Gene3D" id="3.40.50.2000">
    <property type="entry name" value="Glycogen Phosphorylase B"/>
    <property type="match status" value="2"/>
</dbReference>
<dbReference type="SUPFAM" id="SSF53756">
    <property type="entry name" value="UDP-Glycosyltransferase/glycogen phosphorylase"/>
    <property type="match status" value="1"/>
</dbReference>
<evidence type="ECO:0000313" key="3">
    <source>
        <dbReference type="EMBL" id="ONG39594.1"/>
    </source>
</evidence>